<proteinExistence type="predicted"/>
<gene>
    <name evidence="1" type="ORF">F4X82_02155</name>
</gene>
<protein>
    <submittedName>
        <fullName evidence="1">Uncharacterized protein</fullName>
    </submittedName>
</protein>
<name>A0A845DA17_9BACT</name>
<evidence type="ECO:0000313" key="2">
    <source>
        <dbReference type="Proteomes" id="UP000449092"/>
    </source>
</evidence>
<sequence length="317" mass="36147">MKLSLSSDETLCVATLVYYGLLSNAALVASEVWRWQINERGEQSRASLYAITQSLHSLVQKNIIREYNGFYSLASHNQPSYAQRMCAIITTGQKWSIARRKAFFLPYIPFVRSVRVIGSLPLATTRATSDIDISIGSARSHLWTARAFTLLVAHLLGVRRHHDRSVNRLCFNHYLGVSGVRIEQSPSSRVGHILSKTLFHTTYQSAVVWSKSRAVSLPLVQAPHSFLLSMKDWCERFLSVTGLDSFLERHLCAFQIRHIQNHSLYSEELSPLSLETHHLVFSYQKIADTEQRFQYAMQMLLSQISAREELGPHNKRV</sequence>
<evidence type="ECO:0000313" key="1">
    <source>
        <dbReference type="EMBL" id="MYE38299.1"/>
    </source>
</evidence>
<dbReference type="AlphaFoldDB" id="A0A845DA17"/>
<reference evidence="1 2" key="1">
    <citation type="submission" date="2019-09" db="EMBL/GenBank/DDBJ databases">
        <title>Characterisation of the sponge microbiome using genome-centric metagenomics.</title>
        <authorList>
            <person name="Engelberts J.P."/>
            <person name="Robbins S.J."/>
            <person name="De Goeij J.M."/>
            <person name="Aranda M."/>
            <person name="Bell S.C."/>
            <person name="Webster N.S."/>
        </authorList>
    </citation>
    <scope>NUCLEOTIDE SEQUENCE [LARGE SCALE GENOMIC DNA]</scope>
    <source>
        <strain evidence="1">SB0662_bin_43</strain>
    </source>
</reference>
<dbReference type="EMBL" id="VXOY01000018">
    <property type="protein sequence ID" value="MYE38299.1"/>
    <property type="molecule type" value="Genomic_DNA"/>
</dbReference>
<organism evidence="1 2">
    <name type="scientific">Candidatus Spechtbacteria bacterium SB0662_bin_43</name>
    <dbReference type="NCBI Taxonomy" id="2604897"/>
    <lineage>
        <taxon>Bacteria</taxon>
        <taxon>Candidatus Spechtiibacteriota</taxon>
    </lineage>
</organism>
<dbReference type="Proteomes" id="UP000449092">
    <property type="component" value="Unassembled WGS sequence"/>
</dbReference>
<accession>A0A845DA17</accession>
<comment type="caution">
    <text evidence="1">The sequence shown here is derived from an EMBL/GenBank/DDBJ whole genome shotgun (WGS) entry which is preliminary data.</text>
</comment>